<gene>
    <name evidence="1" type="ORF">ARALYDRAFT_917505</name>
</gene>
<dbReference type="Gramene" id="scaffold_800905.1">
    <property type="protein sequence ID" value="scaffold_800905.1"/>
    <property type="gene ID" value="scaffold_800905.1"/>
</dbReference>
<evidence type="ECO:0000313" key="2">
    <source>
        <dbReference type="Proteomes" id="UP000008694"/>
    </source>
</evidence>
<evidence type="ECO:0008006" key="3">
    <source>
        <dbReference type="Google" id="ProtNLM"/>
    </source>
</evidence>
<keyword evidence="2" id="KW-1185">Reference proteome</keyword>
<dbReference type="EMBL" id="GL348720">
    <property type="protein sequence ID" value="EFH41771.1"/>
    <property type="molecule type" value="Genomic_DNA"/>
</dbReference>
<organism evidence="2">
    <name type="scientific">Arabidopsis lyrata subsp. lyrata</name>
    <name type="common">Lyre-leaved rock-cress</name>
    <dbReference type="NCBI Taxonomy" id="81972"/>
    <lineage>
        <taxon>Eukaryota</taxon>
        <taxon>Viridiplantae</taxon>
        <taxon>Streptophyta</taxon>
        <taxon>Embryophyta</taxon>
        <taxon>Tracheophyta</taxon>
        <taxon>Spermatophyta</taxon>
        <taxon>Magnoliopsida</taxon>
        <taxon>eudicotyledons</taxon>
        <taxon>Gunneridae</taxon>
        <taxon>Pentapetalae</taxon>
        <taxon>rosids</taxon>
        <taxon>malvids</taxon>
        <taxon>Brassicales</taxon>
        <taxon>Brassicaceae</taxon>
        <taxon>Camelineae</taxon>
        <taxon>Arabidopsis</taxon>
    </lineage>
</organism>
<protein>
    <recommendedName>
        <fullName evidence="3">TF-B3 domain-containing protein</fullName>
    </recommendedName>
</protein>
<dbReference type="Proteomes" id="UP000008694">
    <property type="component" value="Unassembled WGS sequence"/>
</dbReference>
<evidence type="ECO:0000313" key="1">
    <source>
        <dbReference type="EMBL" id="EFH41771.1"/>
    </source>
</evidence>
<name>D7MS46_ARALL</name>
<accession>D7MS46</accession>
<sequence length="123" mass="14500">MSSENPNKILVSTTLCLSSCKNPKRKMNSDDDPKVSCRPSDYKLTKEERKIARMRNLSNEEKAEDEWYGISTELTLFKRSLDHQEGWRMYFVRRRGLRKGDKIGLFWDRFASRLHFRVHGAAT</sequence>
<proteinExistence type="predicted"/>
<reference evidence="2" key="1">
    <citation type="journal article" date="2011" name="Nat. Genet.">
        <title>The Arabidopsis lyrata genome sequence and the basis of rapid genome size change.</title>
        <authorList>
            <person name="Hu T.T."/>
            <person name="Pattyn P."/>
            <person name="Bakker E.G."/>
            <person name="Cao J."/>
            <person name="Cheng J.-F."/>
            <person name="Clark R.M."/>
            <person name="Fahlgren N."/>
            <person name="Fawcett J.A."/>
            <person name="Grimwood J."/>
            <person name="Gundlach H."/>
            <person name="Haberer G."/>
            <person name="Hollister J.D."/>
            <person name="Ossowski S."/>
            <person name="Ottilar R.P."/>
            <person name="Salamov A.A."/>
            <person name="Schneeberger K."/>
            <person name="Spannagl M."/>
            <person name="Wang X."/>
            <person name="Yang L."/>
            <person name="Nasrallah M.E."/>
            <person name="Bergelson J."/>
            <person name="Carrington J.C."/>
            <person name="Gaut B.S."/>
            <person name="Schmutz J."/>
            <person name="Mayer K.F.X."/>
            <person name="Van de Peer Y."/>
            <person name="Grigoriev I.V."/>
            <person name="Nordborg M."/>
            <person name="Weigel D."/>
            <person name="Guo Y.-L."/>
        </authorList>
    </citation>
    <scope>NUCLEOTIDE SEQUENCE [LARGE SCALE GENOMIC DNA]</scope>
    <source>
        <strain evidence="2">cv. MN47</strain>
    </source>
</reference>
<dbReference type="AlphaFoldDB" id="D7MS46"/>
<dbReference type="HOGENOM" id="CLU_2018348_0_0_1"/>